<evidence type="ECO:0000256" key="8">
    <source>
        <dbReference type="SAM" id="SignalP"/>
    </source>
</evidence>
<accession>A0AAN6GTH9</accession>
<evidence type="ECO:0000256" key="3">
    <source>
        <dbReference type="ARBA" id="ARBA00022792"/>
    </source>
</evidence>
<evidence type="ECO:0000256" key="5">
    <source>
        <dbReference type="ARBA" id="ARBA00023128"/>
    </source>
</evidence>
<feature type="domain" description="Letm1 RBD" evidence="9">
    <location>
        <begin position="93"/>
        <end position="191"/>
    </location>
</feature>
<evidence type="ECO:0000256" key="4">
    <source>
        <dbReference type="ARBA" id="ARBA00022989"/>
    </source>
</evidence>
<comment type="caution">
    <text evidence="10">The sequence shown here is derived from an EMBL/GenBank/DDBJ whole genome shotgun (WGS) entry which is preliminary data.</text>
</comment>
<feature type="signal peptide" evidence="8">
    <location>
        <begin position="1"/>
        <end position="23"/>
    </location>
</feature>
<name>A0AAN6GTH9_9BASI</name>
<proteinExistence type="predicted"/>
<dbReference type="Pfam" id="PF07766">
    <property type="entry name" value="LETM1_RBD"/>
    <property type="match status" value="1"/>
</dbReference>
<dbReference type="PANTHER" id="PTHR14009:SF1">
    <property type="entry name" value="MITOCHONDRIAL PROTON_CALCIUM EXCHANGER PROTEIN"/>
    <property type="match status" value="1"/>
</dbReference>
<evidence type="ECO:0000256" key="6">
    <source>
        <dbReference type="ARBA" id="ARBA00023136"/>
    </source>
</evidence>
<sequence length="292" mass="31748">MRKLPLFLAIVLILEELLPLVVIYAPGLLPSTCILPSQMTKIRGKEEDKRKEAVRRLRELSSSLTVASTGPQGATPEGSVNAWDEQVKQAVGALNPSAVKDLALTFKLATWGGSFLQRRRLSSHLSYLREDDALMAGVATGEANTGKASMSIADQVPQDVDGLARACSERGLRASGIDSVTMSEALRSWLRETQPAHGASTPSASELLQLPLRLYDATPAHQSTLTDASKETPPTASATAGAEVFAEARAVAHEVVEAEKEILERDRRAEEEVKRKMEEQEREDALPNKSRR</sequence>
<protein>
    <recommendedName>
        <fullName evidence="9">Letm1 RBD domain-containing protein</fullName>
    </recommendedName>
</protein>
<keyword evidence="8" id="KW-0732">Signal</keyword>
<keyword evidence="4" id="KW-1133">Transmembrane helix</keyword>
<keyword evidence="6" id="KW-0472">Membrane</keyword>
<evidence type="ECO:0000313" key="11">
    <source>
        <dbReference type="Proteomes" id="UP001176517"/>
    </source>
</evidence>
<evidence type="ECO:0000256" key="2">
    <source>
        <dbReference type="ARBA" id="ARBA00022692"/>
    </source>
</evidence>
<comment type="subcellular location">
    <subcellularLocation>
        <location evidence="1">Mitochondrion inner membrane</location>
        <topology evidence="1">Single-pass membrane protein</topology>
    </subcellularLocation>
</comment>
<organism evidence="10 11">
    <name type="scientific">Tilletia horrida</name>
    <dbReference type="NCBI Taxonomy" id="155126"/>
    <lineage>
        <taxon>Eukaryota</taxon>
        <taxon>Fungi</taxon>
        <taxon>Dikarya</taxon>
        <taxon>Basidiomycota</taxon>
        <taxon>Ustilaginomycotina</taxon>
        <taxon>Exobasidiomycetes</taxon>
        <taxon>Tilletiales</taxon>
        <taxon>Tilletiaceae</taxon>
        <taxon>Tilletia</taxon>
    </lineage>
</organism>
<evidence type="ECO:0000256" key="1">
    <source>
        <dbReference type="ARBA" id="ARBA00004434"/>
    </source>
</evidence>
<evidence type="ECO:0000256" key="7">
    <source>
        <dbReference type="SAM" id="MobiDB-lite"/>
    </source>
</evidence>
<reference evidence="10" key="1">
    <citation type="journal article" date="2023" name="PhytoFront">
        <title>Draft Genome Resources of Seven Strains of Tilletia horrida, Causal Agent of Kernel Smut of Rice.</title>
        <authorList>
            <person name="Khanal S."/>
            <person name="Antony Babu S."/>
            <person name="Zhou X.G."/>
        </authorList>
    </citation>
    <scope>NUCLEOTIDE SEQUENCE</scope>
    <source>
        <strain evidence="10">TX6</strain>
    </source>
</reference>
<dbReference type="GO" id="GO:0030003">
    <property type="term" value="P:intracellular monoatomic cation homeostasis"/>
    <property type="evidence" value="ECO:0007669"/>
    <property type="project" value="TreeGrafter"/>
</dbReference>
<feature type="chain" id="PRO_5043048996" description="Letm1 RBD domain-containing protein" evidence="8">
    <location>
        <begin position="24"/>
        <end position="292"/>
    </location>
</feature>
<dbReference type="AlphaFoldDB" id="A0AAN6GTH9"/>
<evidence type="ECO:0000259" key="9">
    <source>
        <dbReference type="Pfam" id="PF07766"/>
    </source>
</evidence>
<dbReference type="GO" id="GO:0005743">
    <property type="term" value="C:mitochondrial inner membrane"/>
    <property type="evidence" value="ECO:0007669"/>
    <property type="project" value="UniProtKB-SubCell"/>
</dbReference>
<dbReference type="InterPro" id="IPR033122">
    <property type="entry name" value="LETM1-like_RBD"/>
</dbReference>
<dbReference type="GO" id="GO:0043022">
    <property type="term" value="F:ribosome binding"/>
    <property type="evidence" value="ECO:0007669"/>
    <property type="project" value="InterPro"/>
</dbReference>
<dbReference type="EMBL" id="JAPDMZ010000050">
    <property type="protein sequence ID" value="KAK0553446.1"/>
    <property type="molecule type" value="Genomic_DNA"/>
</dbReference>
<keyword evidence="11" id="KW-1185">Reference proteome</keyword>
<evidence type="ECO:0000313" key="10">
    <source>
        <dbReference type="EMBL" id="KAK0553446.1"/>
    </source>
</evidence>
<dbReference type="InterPro" id="IPR044202">
    <property type="entry name" value="LETM1/MDM38-like"/>
</dbReference>
<keyword evidence="5" id="KW-0496">Mitochondrion</keyword>
<feature type="region of interest" description="Disordered" evidence="7">
    <location>
        <begin position="258"/>
        <end position="292"/>
    </location>
</feature>
<keyword evidence="2" id="KW-0812">Transmembrane</keyword>
<gene>
    <name evidence="10" type="ORF">OC846_002495</name>
</gene>
<dbReference type="PANTHER" id="PTHR14009">
    <property type="entry name" value="LEUCINE ZIPPER-EF-HAND CONTAINING TRANSMEMBRANE PROTEIN"/>
    <property type="match status" value="1"/>
</dbReference>
<feature type="compositionally biased region" description="Basic and acidic residues" evidence="7">
    <location>
        <begin position="258"/>
        <end position="286"/>
    </location>
</feature>
<keyword evidence="3" id="KW-0999">Mitochondrion inner membrane</keyword>
<dbReference type="Proteomes" id="UP001176517">
    <property type="component" value="Unassembled WGS sequence"/>
</dbReference>